<feature type="compositionally biased region" description="Basic and acidic residues" evidence="7">
    <location>
        <begin position="247"/>
        <end position="261"/>
    </location>
</feature>
<gene>
    <name evidence="9" type="ORF">B0J12DRAFT_738088</name>
</gene>
<evidence type="ECO:0000256" key="1">
    <source>
        <dbReference type="ARBA" id="ARBA00001954"/>
    </source>
</evidence>
<evidence type="ECO:0000256" key="4">
    <source>
        <dbReference type="ARBA" id="ARBA00022964"/>
    </source>
</evidence>
<keyword evidence="6" id="KW-0408">Iron</keyword>
<name>A0ABQ8GJ33_9PEZI</name>
<dbReference type="Proteomes" id="UP000774617">
    <property type="component" value="Unassembled WGS sequence"/>
</dbReference>
<dbReference type="SUPFAM" id="SSF51197">
    <property type="entry name" value="Clavaminate synthase-like"/>
    <property type="match status" value="1"/>
</dbReference>
<organism evidence="9 10">
    <name type="scientific">Macrophomina phaseolina</name>
    <dbReference type="NCBI Taxonomy" id="35725"/>
    <lineage>
        <taxon>Eukaryota</taxon>
        <taxon>Fungi</taxon>
        <taxon>Dikarya</taxon>
        <taxon>Ascomycota</taxon>
        <taxon>Pezizomycotina</taxon>
        <taxon>Dothideomycetes</taxon>
        <taxon>Dothideomycetes incertae sedis</taxon>
        <taxon>Botryosphaeriales</taxon>
        <taxon>Botryosphaeriaceae</taxon>
        <taxon>Macrophomina</taxon>
    </lineage>
</organism>
<dbReference type="PANTHER" id="PTHR30468:SF1">
    <property type="entry name" value="ALPHA-KETOGLUTARATE-DEPENDENT SULFONATE DIOXYGENASE"/>
    <property type="match status" value="1"/>
</dbReference>
<evidence type="ECO:0000256" key="3">
    <source>
        <dbReference type="ARBA" id="ARBA00022723"/>
    </source>
</evidence>
<feature type="compositionally biased region" description="Polar residues" evidence="7">
    <location>
        <begin position="1"/>
        <end position="16"/>
    </location>
</feature>
<feature type="domain" description="TauD/TfdA-like" evidence="8">
    <location>
        <begin position="71"/>
        <end position="196"/>
    </location>
</feature>
<evidence type="ECO:0000256" key="6">
    <source>
        <dbReference type="ARBA" id="ARBA00023004"/>
    </source>
</evidence>
<evidence type="ECO:0000256" key="5">
    <source>
        <dbReference type="ARBA" id="ARBA00023002"/>
    </source>
</evidence>
<dbReference type="InterPro" id="IPR003819">
    <property type="entry name" value="TauD/TfdA-like"/>
</dbReference>
<feature type="compositionally biased region" description="Basic and acidic residues" evidence="7">
    <location>
        <begin position="224"/>
        <end position="234"/>
    </location>
</feature>
<comment type="similarity">
    <text evidence="2">Belongs to the TfdA dioxygenase family.</text>
</comment>
<evidence type="ECO:0000256" key="7">
    <source>
        <dbReference type="SAM" id="MobiDB-lite"/>
    </source>
</evidence>
<feature type="region of interest" description="Disordered" evidence="7">
    <location>
        <begin position="224"/>
        <end position="261"/>
    </location>
</feature>
<evidence type="ECO:0000313" key="9">
    <source>
        <dbReference type="EMBL" id="KAH7057294.1"/>
    </source>
</evidence>
<keyword evidence="3" id="KW-0479">Metal-binding</keyword>
<evidence type="ECO:0000313" key="10">
    <source>
        <dbReference type="Proteomes" id="UP000774617"/>
    </source>
</evidence>
<protein>
    <recommendedName>
        <fullName evidence="8">TauD/TfdA-like domain-containing protein</fullName>
    </recommendedName>
</protein>
<dbReference type="EMBL" id="JAGTJR010000007">
    <property type="protein sequence ID" value="KAH7057294.1"/>
    <property type="molecule type" value="Genomic_DNA"/>
</dbReference>
<dbReference type="Gene3D" id="3.60.130.10">
    <property type="entry name" value="Clavaminate synthase-like"/>
    <property type="match status" value="1"/>
</dbReference>
<comment type="caution">
    <text evidence="9">The sequence shown here is derived from an EMBL/GenBank/DDBJ whole genome shotgun (WGS) entry which is preliminary data.</text>
</comment>
<accession>A0ABQ8GJ33</accession>
<keyword evidence="5" id="KW-0560">Oxidoreductase</keyword>
<dbReference type="PANTHER" id="PTHR30468">
    <property type="entry name" value="ALPHA-KETOGLUTARATE-DEPENDENT SULFONATE DIOXYGENASE"/>
    <property type="match status" value="1"/>
</dbReference>
<dbReference type="Pfam" id="PF02668">
    <property type="entry name" value="TauD"/>
    <property type="match status" value="1"/>
</dbReference>
<keyword evidence="10" id="KW-1185">Reference proteome</keyword>
<keyword evidence="4" id="KW-0223">Dioxygenase</keyword>
<dbReference type="InterPro" id="IPR042098">
    <property type="entry name" value="TauD-like_sf"/>
</dbReference>
<comment type="cofactor">
    <cofactor evidence="1">
        <name>Fe(2+)</name>
        <dbReference type="ChEBI" id="CHEBI:29033"/>
    </cofactor>
</comment>
<sequence>MATETSTMNSSGNQQKVRLRAETSIDYNKEEYKYDDYLSRRTPGLQPPLQEFSHEDIGLRAASAKPTLLKAPDVGYEINDMGTSTFFVLRTSQSGGNTLYMSTTAAYDHVSDSFRESLHGLYAVNSGFDQASVHDHRDRYIREPVGTEHPVVRLHPVIKQYSLYVNRLYTKGIVGWKREESGTLLNFLFDHIERDKAGIFAYTGSQYGSCVWRSLKATFCSESVQDKKGKHQETYDQADTDGGKAIPRAEGREETRPSPWD</sequence>
<dbReference type="InterPro" id="IPR051323">
    <property type="entry name" value="AtsK-like"/>
</dbReference>
<proteinExistence type="inferred from homology"/>
<evidence type="ECO:0000259" key="8">
    <source>
        <dbReference type="Pfam" id="PF02668"/>
    </source>
</evidence>
<evidence type="ECO:0000256" key="2">
    <source>
        <dbReference type="ARBA" id="ARBA00005896"/>
    </source>
</evidence>
<feature type="region of interest" description="Disordered" evidence="7">
    <location>
        <begin position="1"/>
        <end position="22"/>
    </location>
</feature>
<reference evidence="9 10" key="1">
    <citation type="journal article" date="2021" name="Nat. Commun.">
        <title>Genetic determinants of endophytism in the Arabidopsis root mycobiome.</title>
        <authorList>
            <person name="Mesny F."/>
            <person name="Miyauchi S."/>
            <person name="Thiergart T."/>
            <person name="Pickel B."/>
            <person name="Atanasova L."/>
            <person name="Karlsson M."/>
            <person name="Huettel B."/>
            <person name="Barry K.W."/>
            <person name="Haridas S."/>
            <person name="Chen C."/>
            <person name="Bauer D."/>
            <person name="Andreopoulos W."/>
            <person name="Pangilinan J."/>
            <person name="LaButti K."/>
            <person name="Riley R."/>
            <person name="Lipzen A."/>
            <person name="Clum A."/>
            <person name="Drula E."/>
            <person name="Henrissat B."/>
            <person name="Kohler A."/>
            <person name="Grigoriev I.V."/>
            <person name="Martin F.M."/>
            <person name="Hacquard S."/>
        </authorList>
    </citation>
    <scope>NUCLEOTIDE SEQUENCE [LARGE SCALE GENOMIC DNA]</scope>
    <source>
        <strain evidence="9 10">MPI-SDFR-AT-0080</strain>
    </source>
</reference>